<dbReference type="InterPro" id="IPR002347">
    <property type="entry name" value="SDR_fam"/>
</dbReference>
<dbReference type="SUPFAM" id="SSF51735">
    <property type="entry name" value="NAD(P)-binding Rossmann-fold domains"/>
    <property type="match status" value="1"/>
</dbReference>
<reference evidence="5" key="1">
    <citation type="submission" date="2020-06" db="EMBL/GenBank/DDBJ databases">
        <title>Draft genome of Bugula neritina, a colonial animal packing powerful symbionts and potential medicines.</title>
        <authorList>
            <person name="Rayko M."/>
        </authorList>
    </citation>
    <scope>NUCLEOTIDE SEQUENCE [LARGE SCALE GENOMIC DNA]</scope>
    <source>
        <strain evidence="5">Kwan_BN1</strain>
    </source>
</reference>
<accession>A0A7J7KKT0</accession>
<organism evidence="5 6">
    <name type="scientific">Bugula neritina</name>
    <name type="common">Brown bryozoan</name>
    <name type="synonym">Sertularia neritina</name>
    <dbReference type="NCBI Taxonomy" id="10212"/>
    <lineage>
        <taxon>Eukaryota</taxon>
        <taxon>Metazoa</taxon>
        <taxon>Spiralia</taxon>
        <taxon>Lophotrochozoa</taxon>
        <taxon>Bryozoa</taxon>
        <taxon>Gymnolaemata</taxon>
        <taxon>Cheilostomatida</taxon>
        <taxon>Flustrina</taxon>
        <taxon>Buguloidea</taxon>
        <taxon>Bugulidae</taxon>
        <taxon>Bugula</taxon>
    </lineage>
</organism>
<dbReference type="AlphaFoldDB" id="A0A7J7KKT0"/>
<dbReference type="PRINTS" id="PR00081">
    <property type="entry name" value="GDHRDH"/>
</dbReference>
<evidence type="ECO:0000256" key="2">
    <source>
        <dbReference type="ARBA" id="ARBA00023002"/>
    </source>
</evidence>
<dbReference type="Proteomes" id="UP000593567">
    <property type="component" value="Unassembled WGS sequence"/>
</dbReference>
<dbReference type="GO" id="GO:0005811">
    <property type="term" value="C:lipid droplet"/>
    <property type="evidence" value="ECO:0007669"/>
    <property type="project" value="TreeGrafter"/>
</dbReference>
<evidence type="ECO:0000313" key="5">
    <source>
        <dbReference type="EMBL" id="KAF6037976.1"/>
    </source>
</evidence>
<comment type="caution">
    <text evidence="5">The sequence shown here is derived from an EMBL/GenBank/DDBJ whole genome shotgun (WGS) entry which is preliminary data.</text>
</comment>
<dbReference type="PRINTS" id="PR00080">
    <property type="entry name" value="SDRFAMILY"/>
</dbReference>
<dbReference type="OrthoDB" id="10253736at2759"/>
<keyword evidence="2" id="KW-0560">Oxidoreductase</keyword>
<gene>
    <name evidence="5" type="ORF">EB796_003728</name>
</gene>
<keyword evidence="3" id="KW-0520">NAD</keyword>
<dbReference type="PANTHER" id="PTHR24322:SF736">
    <property type="entry name" value="RETINOL DEHYDROGENASE 10"/>
    <property type="match status" value="1"/>
</dbReference>
<keyword evidence="6" id="KW-1185">Reference proteome</keyword>
<name>A0A7J7KKT0_BUGNE</name>
<dbReference type="CDD" id="cd05339">
    <property type="entry name" value="17beta-HSDXI-like_SDR_c"/>
    <property type="match status" value="1"/>
</dbReference>
<evidence type="ECO:0000256" key="1">
    <source>
        <dbReference type="ARBA" id="ARBA00006484"/>
    </source>
</evidence>
<dbReference type="PANTHER" id="PTHR24322">
    <property type="entry name" value="PKSB"/>
    <property type="match status" value="1"/>
</dbReference>
<evidence type="ECO:0000256" key="4">
    <source>
        <dbReference type="RuleBase" id="RU000363"/>
    </source>
</evidence>
<dbReference type="PROSITE" id="PS00061">
    <property type="entry name" value="ADH_SHORT"/>
    <property type="match status" value="1"/>
</dbReference>
<dbReference type="GO" id="GO:0016616">
    <property type="term" value="F:oxidoreductase activity, acting on the CH-OH group of donors, NAD or NADP as acceptor"/>
    <property type="evidence" value="ECO:0007669"/>
    <property type="project" value="TreeGrafter"/>
</dbReference>
<dbReference type="EMBL" id="VXIV02000492">
    <property type="protein sequence ID" value="KAF6037976.1"/>
    <property type="molecule type" value="Genomic_DNA"/>
</dbReference>
<dbReference type="InterPro" id="IPR020904">
    <property type="entry name" value="Sc_DH/Rdtase_CS"/>
</dbReference>
<dbReference type="InterPro" id="IPR036291">
    <property type="entry name" value="NAD(P)-bd_dom_sf"/>
</dbReference>
<comment type="similarity">
    <text evidence="1 4">Belongs to the short-chain dehydrogenases/reductases (SDR) family.</text>
</comment>
<dbReference type="FunFam" id="3.40.50.720:FF:000202">
    <property type="entry name" value="Short-chain dehydrogenase/reductase family 16C member 6"/>
    <property type="match status" value="1"/>
</dbReference>
<evidence type="ECO:0000256" key="3">
    <source>
        <dbReference type="ARBA" id="ARBA00023027"/>
    </source>
</evidence>
<protein>
    <submittedName>
        <fullName evidence="5">SDR16C5</fullName>
    </submittedName>
</protein>
<dbReference type="Gene3D" id="3.40.50.720">
    <property type="entry name" value="NAD(P)-binding Rossmann-like Domain"/>
    <property type="match status" value="1"/>
</dbReference>
<sequence>MVDLDFVMETITTFVVTVYYIIEGMVKAVLPTKYLPKKNIAKEKVLVTGAGSGIGRALAIHLAKLDCELILWDINEKGNEETAEEIKKFDGVVHTYTVDLSRKDEIYSTADKVKREVGDVNILVNNAGIVTGKRFLQCPDGLIEKSMSVNVMAHFWTTKAFLPSMLEKNHGHIVSIASSAGLVGVNGLADYCASKFGAVGFMEALMLETKGKHKAVDFTVVCPYFINTGLFDGVVTRFPSILPILETGYVVEKIVDAILTSQEALYIPRVIYILMAIKGLLPVKAGLLLQRFFGTTTAMDEFKGRPVKLD</sequence>
<dbReference type="Pfam" id="PF00106">
    <property type="entry name" value="adh_short"/>
    <property type="match status" value="1"/>
</dbReference>
<evidence type="ECO:0000313" key="6">
    <source>
        <dbReference type="Proteomes" id="UP000593567"/>
    </source>
</evidence>
<proteinExistence type="inferred from homology"/>